<dbReference type="InterPro" id="IPR050863">
    <property type="entry name" value="CenT-Element_Derived"/>
</dbReference>
<feature type="compositionally biased region" description="Basic residues" evidence="2">
    <location>
        <begin position="273"/>
        <end position="291"/>
    </location>
</feature>
<dbReference type="PROSITE" id="PS51253">
    <property type="entry name" value="HTH_CENPB"/>
    <property type="match status" value="1"/>
</dbReference>
<evidence type="ECO:0000256" key="2">
    <source>
        <dbReference type="SAM" id="MobiDB-lite"/>
    </source>
</evidence>
<dbReference type="SUPFAM" id="SSF46689">
    <property type="entry name" value="Homeodomain-like"/>
    <property type="match status" value="2"/>
</dbReference>
<feature type="compositionally biased region" description="Low complexity" evidence="2">
    <location>
        <begin position="816"/>
        <end position="832"/>
    </location>
</feature>
<feature type="region of interest" description="Disordered" evidence="2">
    <location>
        <begin position="356"/>
        <end position="389"/>
    </location>
</feature>
<keyword evidence="1" id="KW-0238">DNA-binding</keyword>
<feature type="region of interest" description="Disordered" evidence="2">
    <location>
        <begin position="808"/>
        <end position="887"/>
    </location>
</feature>
<dbReference type="GO" id="GO:0003677">
    <property type="term" value="F:DNA binding"/>
    <property type="evidence" value="ECO:0007669"/>
    <property type="project" value="UniProtKB-KW"/>
</dbReference>
<feature type="region of interest" description="Disordered" evidence="2">
    <location>
        <begin position="118"/>
        <end position="294"/>
    </location>
</feature>
<name>A0AAV5GX05_9BASI</name>
<dbReference type="InterPro" id="IPR009057">
    <property type="entry name" value="Homeodomain-like_sf"/>
</dbReference>
<feature type="compositionally biased region" description="Low complexity" evidence="2">
    <location>
        <begin position="151"/>
        <end position="164"/>
    </location>
</feature>
<accession>A0AAV5GX05</accession>
<dbReference type="PANTHER" id="PTHR19303">
    <property type="entry name" value="TRANSPOSON"/>
    <property type="match status" value="1"/>
</dbReference>
<dbReference type="InterPro" id="IPR006600">
    <property type="entry name" value="HTH_CenpB_DNA-bd_dom"/>
</dbReference>
<evidence type="ECO:0000259" key="3">
    <source>
        <dbReference type="PROSITE" id="PS51253"/>
    </source>
</evidence>
<dbReference type="Pfam" id="PF03221">
    <property type="entry name" value="HTH_Tnp_Tc5"/>
    <property type="match status" value="1"/>
</dbReference>
<feature type="region of interest" description="Disordered" evidence="2">
    <location>
        <begin position="501"/>
        <end position="557"/>
    </location>
</feature>
<reference evidence="4 5" key="1">
    <citation type="submission" date="2021-12" db="EMBL/GenBank/DDBJ databases">
        <title>High titer production of polyol ester of fatty acids by Rhodotorula paludigena BS15 towards product separation-free biomass refinery.</title>
        <authorList>
            <person name="Mano J."/>
            <person name="Ono H."/>
            <person name="Tanaka T."/>
            <person name="Naito K."/>
            <person name="Sushida H."/>
            <person name="Ike M."/>
            <person name="Tokuyasu K."/>
            <person name="Kitaoka M."/>
        </authorList>
    </citation>
    <scope>NUCLEOTIDE SEQUENCE [LARGE SCALE GENOMIC DNA]</scope>
    <source>
        <strain evidence="4 5">BS15</strain>
    </source>
</reference>
<feature type="region of interest" description="Disordered" evidence="2">
    <location>
        <begin position="49"/>
        <end position="92"/>
    </location>
</feature>
<dbReference type="PANTHER" id="PTHR19303:SF70">
    <property type="entry name" value="HTH CENPB-TYPE DOMAIN-CONTAINING PROTEIN"/>
    <property type="match status" value="1"/>
</dbReference>
<comment type="caution">
    <text evidence="4">The sequence shown here is derived from an EMBL/GenBank/DDBJ whole genome shotgun (WGS) entry which is preliminary data.</text>
</comment>
<dbReference type="Gene3D" id="1.10.10.60">
    <property type="entry name" value="Homeodomain-like"/>
    <property type="match status" value="2"/>
</dbReference>
<feature type="compositionally biased region" description="Polar residues" evidence="2">
    <location>
        <begin position="252"/>
        <end position="265"/>
    </location>
</feature>
<dbReference type="AlphaFoldDB" id="A0AAV5GX05"/>
<feature type="region of interest" description="Disordered" evidence="2">
    <location>
        <begin position="570"/>
        <end position="657"/>
    </location>
</feature>
<dbReference type="SMART" id="SM00674">
    <property type="entry name" value="CENPB"/>
    <property type="match status" value="1"/>
</dbReference>
<feature type="compositionally biased region" description="Acidic residues" evidence="2">
    <location>
        <begin position="520"/>
        <end position="538"/>
    </location>
</feature>
<evidence type="ECO:0000313" key="5">
    <source>
        <dbReference type="Proteomes" id="UP001342314"/>
    </source>
</evidence>
<feature type="compositionally biased region" description="Basic residues" evidence="2">
    <location>
        <begin position="542"/>
        <end position="554"/>
    </location>
</feature>
<protein>
    <recommendedName>
        <fullName evidence="3">HTH CENPB-type domain-containing protein</fullName>
    </recommendedName>
</protein>
<dbReference type="GO" id="GO:0005634">
    <property type="term" value="C:nucleus"/>
    <property type="evidence" value="ECO:0007669"/>
    <property type="project" value="TreeGrafter"/>
</dbReference>
<feature type="compositionally biased region" description="Low complexity" evidence="2">
    <location>
        <begin position="208"/>
        <end position="221"/>
    </location>
</feature>
<proteinExistence type="predicted"/>
<organism evidence="4 5">
    <name type="scientific">Rhodotorula paludigena</name>
    <dbReference type="NCBI Taxonomy" id="86838"/>
    <lineage>
        <taxon>Eukaryota</taxon>
        <taxon>Fungi</taxon>
        <taxon>Dikarya</taxon>
        <taxon>Basidiomycota</taxon>
        <taxon>Pucciniomycotina</taxon>
        <taxon>Microbotryomycetes</taxon>
        <taxon>Sporidiobolales</taxon>
        <taxon>Sporidiobolaceae</taxon>
        <taxon>Rhodotorula</taxon>
    </lineage>
</organism>
<feature type="domain" description="HTH CENPB-type" evidence="3">
    <location>
        <begin position="413"/>
        <end position="485"/>
    </location>
</feature>
<keyword evidence="5" id="KW-1185">Reference proteome</keyword>
<dbReference type="Proteomes" id="UP001342314">
    <property type="component" value="Unassembled WGS sequence"/>
</dbReference>
<sequence>MSLNDFGFPQQRLRTVSAQLRNAAGLDDHAPAHEPDLSALGWGEWSTSGYSPDRPAGAPQPFHDPYSELVSENGFSSGAPFPPRQAPFQPGTAFEASVGMSGIEEEPAHAALEAGGAADPSLGRVEGTTPLLSHPPVATLPPAQGSTYPTSAGPASPARSRASSLHSVSAPPLQMSALTSPASPFFPQPLPSPFGDHRASFSSTINPSQSVRSSSPSDTSSVLGLNMSRIESSSATSSIYGGETGGATATAPSTPYRSGSISRQNSQRDAHQKHTRRRSSPIKTSGRHSRKLSNAERKAICQFHLAHPGWKQDDIGAHFGYERSTISKTLKFKDKYLAMDSEDEAGSLAVDAFPQSAASSSSRGHRRAQSEVLSPSATPVPQPMQSPGLVASSSMSSLVSLDSFAQAQDLPARSSSLIGSAFPQVDSELVVWAAEHVAKNHSLSDTVIQRQARAIARSLPGNEAFKADRAWLESFKARAGISSGAFHDVDAALASFQALAPPATAPTPTPNSHRLLDPPREEDDEDEAAQHEVEEDEAPAVRRSKRSIGSKTVRRLQSAKSTLAAFADGFTGRHHSPATARAEDSMGAMAGGSFGDLSMDSEATPTHSTVHSRHSTTTERASGLAQPFSYSPTAPHDASTPSRMSHQASGSLVLGDYSPTNTQGQLLAHSLYGPATGLEHQCQSHDLGASYASTNGLSASSSQTSLVNYGSQPQQNLVLGGMDTSASPAPSIYHRRSGSTASSTSVYSGLTAFSSQNGPGTPLTGSLYGSFRDSQGNLCSVPGTPATGAQGSGYFNPEQAQLQTSFLSTGASTTPSSQYSLASNSSSSVASAHLHHSSHQRYPQHQAYPAPAPAVSEHQQQQAAASNRRATISGGLPFNPARSNSASSAAMAPSLSLGGRTATPPVTLDQAFASLEIALDYLSTRAGQDYVSPKDLVVLADLKGKMERARNSQGVSMAAISSAPPTPSGLGMSSAAPLNSPFGPAGQSGALAAAFGGPAKQQRMRLARTQSTSSVPFFGGATGAQPGMFERGALNRRSGSSLSLYEVDGH</sequence>
<feature type="compositionally biased region" description="Low complexity" evidence="2">
    <location>
        <begin position="228"/>
        <end position="238"/>
    </location>
</feature>
<evidence type="ECO:0000313" key="4">
    <source>
        <dbReference type="EMBL" id="GJN94495.1"/>
    </source>
</evidence>
<evidence type="ECO:0000256" key="1">
    <source>
        <dbReference type="ARBA" id="ARBA00023125"/>
    </source>
</evidence>
<gene>
    <name evidence="4" type="ORF">Rhopal_007577-T1</name>
</gene>
<dbReference type="EMBL" id="BQKY01000017">
    <property type="protein sequence ID" value="GJN94495.1"/>
    <property type="molecule type" value="Genomic_DNA"/>
</dbReference>
<feature type="compositionally biased region" description="Polar residues" evidence="2">
    <location>
        <begin position="639"/>
        <end position="650"/>
    </location>
</feature>